<dbReference type="OrthoDB" id="1053324at2"/>
<gene>
    <name evidence="1" type="ORF">SAMN05444371_3363</name>
</gene>
<keyword evidence="2" id="KW-1185">Reference proteome</keyword>
<name>A0A1M6UL79_9FLAO</name>
<dbReference type="Proteomes" id="UP000184498">
    <property type="component" value="Unassembled WGS sequence"/>
</dbReference>
<dbReference type="AlphaFoldDB" id="A0A1M6UL79"/>
<dbReference type="RefSeq" id="WP_073000307.1">
    <property type="nucleotide sequence ID" value="NZ_FRAM01000005.1"/>
</dbReference>
<evidence type="ECO:0008006" key="3">
    <source>
        <dbReference type="Google" id="ProtNLM"/>
    </source>
</evidence>
<reference evidence="2" key="1">
    <citation type="submission" date="2016-11" db="EMBL/GenBank/DDBJ databases">
        <authorList>
            <person name="Varghese N."/>
            <person name="Submissions S."/>
        </authorList>
    </citation>
    <scope>NUCLEOTIDE SEQUENCE [LARGE SCALE GENOMIC DNA]</scope>
    <source>
        <strain evidence="2">DSM 18016</strain>
    </source>
</reference>
<accession>A0A1M6UL79</accession>
<dbReference type="STRING" id="216903.SAMN05444371_3363"/>
<evidence type="ECO:0000313" key="2">
    <source>
        <dbReference type="Proteomes" id="UP000184498"/>
    </source>
</evidence>
<organism evidence="1 2">
    <name type="scientific">Epilithonimonas mollis</name>
    <dbReference type="NCBI Taxonomy" id="216903"/>
    <lineage>
        <taxon>Bacteria</taxon>
        <taxon>Pseudomonadati</taxon>
        <taxon>Bacteroidota</taxon>
        <taxon>Flavobacteriia</taxon>
        <taxon>Flavobacteriales</taxon>
        <taxon>Weeksellaceae</taxon>
        <taxon>Chryseobacterium group</taxon>
        <taxon>Epilithonimonas</taxon>
    </lineage>
</organism>
<dbReference type="EMBL" id="FRAM01000005">
    <property type="protein sequence ID" value="SHK69903.1"/>
    <property type="molecule type" value="Genomic_DNA"/>
</dbReference>
<sequence length="290" mass="32590">MARTINQISDTIISRIKAEPLLADLNSTSKTSVWRLIVYCVSFGIWVLENLFDTHKSEIDDKIANQKKGSKLWYRNMALAFQYGFDLIVDTDQFDNTNYTQEQIDESKIIKYAAVIESESESRLIVKVATENGDGVLSPINEIQKTAFDYYFDEINYAGVKYTIINYAPDRLKLNLTIKVDPKVIDLSGTKILMSSADVGSKPIETALAEFMKELPFDGKLVLNALVDKLQKIQGVVNPILNSASTSWIDVSAGGYGNIQDVYDEVLPVSGYFTWSLDDVEFQTLITYVV</sequence>
<protein>
    <recommendedName>
        <fullName evidence="3">Nucleotidyltransferase</fullName>
    </recommendedName>
</protein>
<proteinExistence type="predicted"/>
<evidence type="ECO:0000313" key="1">
    <source>
        <dbReference type="EMBL" id="SHK69903.1"/>
    </source>
</evidence>